<dbReference type="PANTHER" id="PTHR22849:SF163">
    <property type="entry name" value="U-BOX DOMAIN-CONTAINING PROTEIN"/>
    <property type="match status" value="1"/>
</dbReference>
<dbReference type="GO" id="GO:0061630">
    <property type="term" value="F:ubiquitin protein ligase activity"/>
    <property type="evidence" value="ECO:0007669"/>
    <property type="project" value="UniProtKB-UniRule"/>
</dbReference>
<dbReference type="GO" id="GO:0016567">
    <property type="term" value="P:protein ubiquitination"/>
    <property type="evidence" value="ECO:0007669"/>
    <property type="project" value="UniProtKB-UniRule"/>
</dbReference>
<evidence type="ECO:0000256" key="2">
    <source>
        <dbReference type="ARBA" id="ARBA00022679"/>
    </source>
</evidence>
<evidence type="ECO:0000313" key="6">
    <source>
        <dbReference type="Proteomes" id="UP000829196"/>
    </source>
</evidence>
<dbReference type="AlphaFoldDB" id="A0A8T3A6Q1"/>
<dbReference type="Proteomes" id="UP000829196">
    <property type="component" value="Unassembled WGS sequence"/>
</dbReference>
<evidence type="ECO:0000259" key="4">
    <source>
        <dbReference type="PROSITE" id="PS51698"/>
    </source>
</evidence>
<dbReference type="Gene3D" id="3.30.40.10">
    <property type="entry name" value="Zinc/RING finger domain, C3HC4 (zinc finger)"/>
    <property type="match status" value="1"/>
</dbReference>
<dbReference type="EC" id="2.3.2.27" evidence="3"/>
<comment type="pathway">
    <text evidence="1 3">Protein modification; protein ubiquitination.</text>
</comment>
<dbReference type="EMBL" id="JAGYWB010000018">
    <property type="protein sequence ID" value="KAI0491890.1"/>
    <property type="molecule type" value="Genomic_DNA"/>
</dbReference>
<dbReference type="PROSITE" id="PS51698">
    <property type="entry name" value="U_BOX"/>
    <property type="match status" value="1"/>
</dbReference>
<dbReference type="PANTHER" id="PTHR22849">
    <property type="entry name" value="WDSAM1 PROTEIN"/>
    <property type="match status" value="1"/>
</dbReference>
<dbReference type="InterPro" id="IPR045185">
    <property type="entry name" value="PUB22/23/24-like"/>
</dbReference>
<proteinExistence type="predicted"/>
<dbReference type="SUPFAM" id="SSF57850">
    <property type="entry name" value="RING/U-box"/>
    <property type="match status" value="1"/>
</dbReference>
<keyword evidence="2 3" id="KW-0808">Transferase</keyword>
<keyword evidence="6" id="KW-1185">Reference proteome</keyword>
<evidence type="ECO:0000313" key="5">
    <source>
        <dbReference type="EMBL" id="KAI0491890.1"/>
    </source>
</evidence>
<evidence type="ECO:0000256" key="3">
    <source>
        <dbReference type="RuleBase" id="RU369093"/>
    </source>
</evidence>
<protein>
    <recommendedName>
        <fullName evidence="3 4">U-box domain-containing protein</fullName>
        <ecNumber evidence="3">2.3.2.27</ecNumber>
    </recommendedName>
    <alternativeName>
        <fullName evidence="3">RING-type E3 ubiquitin transferase PUB</fullName>
    </alternativeName>
</protein>
<name>A0A8T3A6Q1_DENNO</name>
<sequence>MKDPVTVSMGQTYDRSSILRWLKSRNKTCLVIEEVLTSANLIPNSIIRQLIRLHYHENGILTAQQGKA</sequence>
<dbReference type="SMART" id="SM00504">
    <property type="entry name" value="Ubox"/>
    <property type="match status" value="1"/>
</dbReference>
<organism evidence="5 6">
    <name type="scientific">Dendrobium nobile</name>
    <name type="common">Orchid</name>
    <dbReference type="NCBI Taxonomy" id="94219"/>
    <lineage>
        <taxon>Eukaryota</taxon>
        <taxon>Viridiplantae</taxon>
        <taxon>Streptophyta</taxon>
        <taxon>Embryophyta</taxon>
        <taxon>Tracheophyta</taxon>
        <taxon>Spermatophyta</taxon>
        <taxon>Magnoliopsida</taxon>
        <taxon>Liliopsida</taxon>
        <taxon>Asparagales</taxon>
        <taxon>Orchidaceae</taxon>
        <taxon>Epidendroideae</taxon>
        <taxon>Malaxideae</taxon>
        <taxon>Dendrobiinae</taxon>
        <taxon>Dendrobium</taxon>
    </lineage>
</organism>
<dbReference type="Pfam" id="PF04564">
    <property type="entry name" value="U-box"/>
    <property type="match status" value="1"/>
</dbReference>
<accession>A0A8T3A6Q1</accession>
<keyword evidence="3" id="KW-0833">Ubl conjugation pathway</keyword>
<evidence type="ECO:0000256" key="1">
    <source>
        <dbReference type="ARBA" id="ARBA00004906"/>
    </source>
</evidence>
<comment type="catalytic activity">
    <reaction evidence="3">
        <text>S-ubiquitinyl-[E2 ubiquitin-conjugating enzyme]-L-cysteine + [acceptor protein]-L-lysine = [E2 ubiquitin-conjugating enzyme]-L-cysteine + N(6)-ubiquitinyl-[acceptor protein]-L-lysine.</text>
        <dbReference type="EC" id="2.3.2.27"/>
    </reaction>
</comment>
<comment type="function">
    <text evidence="3">Functions as an E3 ubiquitin ligase.</text>
</comment>
<gene>
    <name evidence="5" type="ORF">KFK09_026152</name>
</gene>
<comment type="caution">
    <text evidence="5">The sequence shown here is derived from an EMBL/GenBank/DDBJ whole genome shotgun (WGS) entry which is preliminary data.</text>
</comment>
<dbReference type="SMR" id="A0A8T3A6Q1"/>
<dbReference type="InterPro" id="IPR013083">
    <property type="entry name" value="Znf_RING/FYVE/PHD"/>
</dbReference>
<dbReference type="OrthoDB" id="10064100at2759"/>
<feature type="domain" description="U-box" evidence="4">
    <location>
        <begin position="1"/>
        <end position="61"/>
    </location>
</feature>
<dbReference type="InterPro" id="IPR003613">
    <property type="entry name" value="Ubox_domain"/>
</dbReference>
<reference evidence="5" key="1">
    <citation type="journal article" date="2022" name="Front. Genet.">
        <title>Chromosome-Scale Assembly of the Dendrobium nobile Genome Provides Insights Into the Molecular Mechanism of the Biosynthesis of the Medicinal Active Ingredient of Dendrobium.</title>
        <authorList>
            <person name="Xu Q."/>
            <person name="Niu S.-C."/>
            <person name="Li K.-L."/>
            <person name="Zheng P.-J."/>
            <person name="Zhang X.-J."/>
            <person name="Jia Y."/>
            <person name="Liu Y."/>
            <person name="Niu Y.-X."/>
            <person name="Yu L.-H."/>
            <person name="Chen D.-F."/>
            <person name="Zhang G.-Q."/>
        </authorList>
    </citation>
    <scope>NUCLEOTIDE SEQUENCE</scope>
    <source>
        <tissue evidence="5">Leaf</tissue>
    </source>
</reference>